<keyword evidence="1" id="KW-0677">Repeat</keyword>
<dbReference type="PROSITE" id="PS50297">
    <property type="entry name" value="ANK_REP_REGION"/>
    <property type="match status" value="2"/>
</dbReference>
<dbReference type="PANTHER" id="PTHR24171">
    <property type="entry name" value="ANKYRIN REPEAT DOMAIN-CONTAINING PROTEIN 39-RELATED"/>
    <property type="match status" value="1"/>
</dbReference>
<dbReference type="PRINTS" id="PR01415">
    <property type="entry name" value="ANKYRIN"/>
</dbReference>
<proteinExistence type="predicted"/>
<dbReference type="Pfam" id="PF12796">
    <property type="entry name" value="Ank_2"/>
    <property type="match status" value="1"/>
</dbReference>
<dbReference type="SUPFAM" id="SSF48403">
    <property type="entry name" value="Ankyrin repeat"/>
    <property type="match status" value="1"/>
</dbReference>
<evidence type="ECO:0000313" key="5">
    <source>
        <dbReference type="Proteomes" id="UP001187531"/>
    </source>
</evidence>
<feature type="repeat" description="ANK" evidence="3">
    <location>
        <begin position="17"/>
        <end position="49"/>
    </location>
</feature>
<dbReference type="EMBL" id="JAVRJZ010000002">
    <property type="protein sequence ID" value="KAK2726312.1"/>
    <property type="molecule type" value="Genomic_DNA"/>
</dbReference>
<comment type="caution">
    <text evidence="4">The sequence shown here is derived from an EMBL/GenBank/DDBJ whole genome shotgun (WGS) entry which is preliminary data.</text>
</comment>
<dbReference type="InterPro" id="IPR002110">
    <property type="entry name" value="Ankyrin_rpt"/>
</dbReference>
<accession>A0AA88LDE8</accession>
<dbReference type="Proteomes" id="UP001187531">
    <property type="component" value="Unassembled WGS sequence"/>
</dbReference>
<feature type="repeat" description="ANK" evidence="3">
    <location>
        <begin position="50"/>
        <end position="87"/>
    </location>
</feature>
<evidence type="ECO:0000313" key="4">
    <source>
        <dbReference type="EMBL" id="KAK2726312.1"/>
    </source>
</evidence>
<keyword evidence="5" id="KW-1185">Reference proteome</keyword>
<sequence length="166" mass="18559">MLLLNKGADVNVKNIKDEITPLHLGAQKGDVAIIEPLLKFGANINSKDSIGRTALHFACSPTNRSSTYLAVVPFLLENGSDINITTKSNKTPLDEARTRMQYGHEVQMRAIVALERHIVKMKTADLYVCHLVPHKCKICDTLGHWSLSRVKVSDKFLEKDLRVLQL</sequence>
<protein>
    <submittedName>
        <fullName evidence="4">Uncharacterized protein</fullName>
    </submittedName>
</protein>
<dbReference type="Gene3D" id="1.25.40.20">
    <property type="entry name" value="Ankyrin repeat-containing domain"/>
    <property type="match status" value="1"/>
</dbReference>
<dbReference type="InterPro" id="IPR036770">
    <property type="entry name" value="Ankyrin_rpt-contain_sf"/>
</dbReference>
<dbReference type="SMART" id="SM00248">
    <property type="entry name" value="ANK"/>
    <property type="match status" value="2"/>
</dbReference>
<organism evidence="4 5">
    <name type="scientific">Artemia franciscana</name>
    <name type="common">Brine shrimp</name>
    <name type="synonym">Artemia sanfranciscana</name>
    <dbReference type="NCBI Taxonomy" id="6661"/>
    <lineage>
        <taxon>Eukaryota</taxon>
        <taxon>Metazoa</taxon>
        <taxon>Ecdysozoa</taxon>
        <taxon>Arthropoda</taxon>
        <taxon>Crustacea</taxon>
        <taxon>Branchiopoda</taxon>
        <taxon>Anostraca</taxon>
        <taxon>Artemiidae</taxon>
        <taxon>Artemia</taxon>
    </lineage>
</organism>
<evidence type="ECO:0000256" key="3">
    <source>
        <dbReference type="PROSITE-ProRule" id="PRU00023"/>
    </source>
</evidence>
<gene>
    <name evidence="4" type="ORF">QYM36_000679</name>
</gene>
<dbReference type="AlphaFoldDB" id="A0AA88LDE8"/>
<reference evidence="4" key="1">
    <citation type="submission" date="2023-07" db="EMBL/GenBank/DDBJ databases">
        <title>Chromosome-level genome assembly of Artemia franciscana.</title>
        <authorList>
            <person name="Jo E."/>
        </authorList>
    </citation>
    <scope>NUCLEOTIDE SEQUENCE</scope>
    <source>
        <tissue evidence="4">Whole body</tissue>
    </source>
</reference>
<evidence type="ECO:0000256" key="2">
    <source>
        <dbReference type="ARBA" id="ARBA00023043"/>
    </source>
</evidence>
<evidence type="ECO:0000256" key="1">
    <source>
        <dbReference type="ARBA" id="ARBA00022737"/>
    </source>
</evidence>
<name>A0AA88LDE8_ARTSF</name>
<dbReference type="PROSITE" id="PS50088">
    <property type="entry name" value="ANK_REPEAT"/>
    <property type="match status" value="2"/>
</dbReference>
<keyword evidence="2 3" id="KW-0040">ANK repeat</keyword>